<keyword evidence="4" id="KW-1185">Reference proteome</keyword>
<keyword evidence="1" id="KW-0732">Signal</keyword>
<feature type="signal peptide" evidence="1">
    <location>
        <begin position="1"/>
        <end position="39"/>
    </location>
</feature>
<reference evidence="3 4" key="1">
    <citation type="journal article" date="2011" name="Int. J. Syst. Evol. Microbiol.">
        <title>Description of Undibacterium oligocarboniphilum sp. nov., isolated from purified water, and Undibacterium pigrum strain CCUG 49012 as the type strain of Undibacterium parvum sp. nov., and emended descriptions of the genus Undibacterium and the species Undibacterium pigrum.</title>
        <authorList>
            <person name="Eder W."/>
            <person name="Wanner G."/>
            <person name="Ludwig W."/>
            <person name="Busse H.J."/>
            <person name="Ziemke-Kageler F."/>
            <person name="Lang E."/>
        </authorList>
    </citation>
    <scope>NUCLEOTIDE SEQUENCE [LARGE SCALE GENOMIC DNA]</scope>
    <source>
        <strain evidence="3 4">DSM 23061</strain>
    </source>
</reference>
<gene>
    <name evidence="3" type="ORF">EJN92_12960</name>
</gene>
<evidence type="ECO:0000313" key="4">
    <source>
        <dbReference type="Proteomes" id="UP000275663"/>
    </source>
</evidence>
<dbReference type="EMBL" id="CP034464">
    <property type="protein sequence ID" value="AZP12834.1"/>
    <property type="molecule type" value="Genomic_DNA"/>
</dbReference>
<evidence type="ECO:0000259" key="2">
    <source>
        <dbReference type="Pfam" id="PF08750"/>
    </source>
</evidence>
<sequence>MKMAKMKQNRRSELHLALPLPKRILAALALSGLTQLALAATSRDIEEEVNKEWQEIALTLPAAPVAENLLAFYDSGSQAFFIDAKSLSVNSDGSVRYTLVSNSSGGAKNISYEGIRCQTGEKKLYAFGRSDGSWSNSRRDQWERISDAGANKQHNTLFYDYFCEGKSTAGKAEQIITRIKHKQVLKSF</sequence>
<evidence type="ECO:0000256" key="1">
    <source>
        <dbReference type="SAM" id="SignalP"/>
    </source>
</evidence>
<feature type="chain" id="PRO_5018774220" description="CNP1-like uncharacterized domain-containing protein" evidence="1">
    <location>
        <begin position="40"/>
        <end position="188"/>
    </location>
</feature>
<dbReference type="AlphaFoldDB" id="A0A3Q9BSQ4"/>
<accession>A0A3Q9BSQ4</accession>
<dbReference type="OrthoDB" id="7066954at2"/>
<proteinExistence type="predicted"/>
<dbReference type="Proteomes" id="UP000275663">
    <property type="component" value="Chromosome"/>
</dbReference>
<name>A0A3Q9BSQ4_9BURK</name>
<dbReference type="Pfam" id="PF08750">
    <property type="entry name" value="CNP1"/>
    <property type="match status" value="1"/>
</dbReference>
<dbReference type="InterPro" id="IPR014861">
    <property type="entry name" value="CNP1-like_dom"/>
</dbReference>
<protein>
    <recommendedName>
        <fullName evidence="2">CNP1-like uncharacterized domain-containing protein</fullName>
    </recommendedName>
</protein>
<organism evidence="3 4">
    <name type="scientific">Undibacterium parvum</name>
    <dbReference type="NCBI Taxonomy" id="401471"/>
    <lineage>
        <taxon>Bacteria</taxon>
        <taxon>Pseudomonadati</taxon>
        <taxon>Pseudomonadota</taxon>
        <taxon>Betaproteobacteria</taxon>
        <taxon>Burkholderiales</taxon>
        <taxon>Oxalobacteraceae</taxon>
        <taxon>Undibacterium</taxon>
    </lineage>
</organism>
<dbReference type="KEGG" id="upv:EJN92_12960"/>
<evidence type="ECO:0000313" key="3">
    <source>
        <dbReference type="EMBL" id="AZP12834.1"/>
    </source>
</evidence>
<feature type="domain" description="CNP1-like uncharacterised" evidence="2">
    <location>
        <begin position="50"/>
        <end position="180"/>
    </location>
</feature>